<name>A0A5C3LHH3_9AGAR</name>
<keyword evidence="1" id="KW-0812">Transmembrane</keyword>
<feature type="transmembrane region" description="Helical" evidence="1">
    <location>
        <begin position="203"/>
        <end position="223"/>
    </location>
</feature>
<dbReference type="OrthoDB" id="3193253at2759"/>
<evidence type="ECO:0000256" key="1">
    <source>
        <dbReference type="SAM" id="Phobius"/>
    </source>
</evidence>
<feature type="domain" description="DUF6533" evidence="2">
    <location>
        <begin position="3"/>
        <end position="37"/>
    </location>
</feature>
<sequence length="226" mass="25976">WYNAASFALLVYDYCLTFHGEVDEVWRRERKPGMIVYNALSTLSGSLIMVKIRCAHSSYLFYSAYRSRFLHRCNQFAIAEFVQTLVIVLPAETILVYRAHALTNRSIYVSLLLELVMLSQCCIVIYAVYKHDNHNVISLPNYDLEPFHIVCILSTEPALEISYLAVSIFFDVIVFLITVIRTLSLCTVLPRKGLSWTILRDGTLYFCVILSGNIIWMVLAICVRVR</sequence>
<feature type="transmembrane region" description="Helical" evidence="1">
    <location>
        <begin position="107"/>
        <end position="129"/>
    </location>
</feature>
<organism evidence="3 4">
    <name type="scientific">Crucibulum laeve</name>
    <dbReference type="NCBI Taxonomy" id="68775"/>
    <lineage>
        <taxon>Eukaryota</taxon>
        <taxon>Fungi</taxon>
        <taxon>Dikarya</taxon>
        <taxon>Basidiomycota</taxon>
        <taxon>Agaricomycotina</taxon>
        <taxon>Agaricomycetes</taxon>
        <taxon>Agaricomycetidae</taxon>
        <taxon>Agaricales</taxon>
        <taxon>Agaricineae</taxon>
        <taxon>Nidulariaceae</taxon>
        <taxon>Crucibulum</taxon>
    </lineage>
</organism>
<evidence type="ECO:0000313" key="4">
    <source>
        <dbReference type="Proteomes" id="UP000308652"/>
    </source>
</evidence>
<evidence type="ECO:0000259" key="2">
    <source>
        <dbReference type="Pfam" id="PF20151"/>
    </source>
</evidence>
<feature type="non-terminal residue" evidence="3">
    <location>
        <position position="1"/>
    </location>
</feature>
<keyword evidence="1" id="KW-1133">Transmembrane helix</keyword>
<gene>
    <name evidence="3" type="ORF">BDQ12DRAFT_619019</name>
</gene>
<protein>
    <recommendedName>
        <fullName evidence="2">DUF6533 domain-containing protein</fullName>
    </recommendedName>
</protein>
<feature type="transmembrane region" description="Helical" evidence="1">
    <location>
        <begin position="163"/>
        <end position="183"/>
    </location>
</feature>
<evidence type="ECO:0000313" key="3">
    <source>
        <dbReference type="EMBL" id="TFK31366.1"/>
    </source>
</evidence>
<dbReference type="EMBL" id="ML213769">
    <property type="protein sequence ID" value="TFK31366.1"/>
    <property type="molecule type" value="Genomic_DNA"/>
</dbReference>
<keyword evidence="1" id="KW-0472">Membrane</keyword>
<feature type="transmembrane region" description="Helical" evidence="1">
    <location>
        <begin position="76"/>
        <end position="95"/>
    </location>
</feature>
<reference evidence="3 4" key="1">
    <citation type="journal article" date="2019" name="Nat. Ecol. Evol.">
        <title>Megaphylogeny resolves global patterns of mushroom evolution.</title>
        <authorList>
            <person name="Varga T."/>
            <person name="Krizsan K."/>
            <person name="Foldi C."/>
            <person name="Dima B."/>
            <person name="Sanchez-Garcia M."/>
            <person name="Sanchez-Ramirez S."/>
            <person name="Szollosi G.J."/>
            <person name="Szarkandi J.G."/>
            <person name="Papp V."/>
            <person name="Albert L."/>
            <person name="Andreopoulos W."/>
            <person name="Angelini C."/>
            <person name="Antonin V."/>
            <person name="Barry K.W."/>
            <person name="Bougher N.L."/>
            <person name="Buchanan P."/>
            <person name="Buyck B."/>
            <person name="Bense V."/>
            <person name="Catcheside P."/>
            <person name="Chovatia M."/>
            <person name="Cooper J."/>
            <person name="Damon W."/>
            <person name="Desjardin D."/>
            <person name="Finy P."/>
            <person name="Geml J."/>
            <person name="Haridas S."/>
            <person name="Hughes K."/>
            <person name="Justo A."/>
            <person name="Karasinski D."/>
            <person name="Kautmanova I."/>
            <person name="Kiss B."/>
            <person name="Kocsube S."/>
            <person name="Kotiranta H."/>
            <person name="LaButti K.M."/>
            <person name="Lechner B.E."/>
            <person name="Liimatainen K."/>
            <person name="Lipzen A."/>
            <person name="Lukacs Z."/>
            <person name="Mihaltcheva S."/>
            <person name="Morgado L.N."/>
            <person name="Niskanen T."/>
            <person name="Noordeloos M.E."/>
            <person name="Ohm R.A."/>
            <person name="Ortiz-Santana B."/>
            <person name="Ovrebo C."/>
            <person name="Racz N."/>
            <person name="Riley R."/>
            <person name="Savchenko A."/>
            <person name="Shiryaev A."/>
            <person name="Soop K."/>
            <person name="Spirin V."/>
            <person name="Szebenyi C."/>
            <person name="Tomsovsky M."/>
            <person name="Tulloss R.E."/>
            <person name="Uehling J."/>
            <person name="Grigoriev I.V."/>
            <person name="Vagvolgyi C."/>
            <person name="Papp T."/>
            <person name="Martin F.M."/>
            <person name="Miettinen O."/>
            <person name="Hibbett D.S."/>
            <person name="Nagy L.G."/>
        </authorList>
    </citation>
    <scope>NUCLEOTIDE SEQUENCE [LARGE SCALE GENOMIC DNA]</scope>
    <source>
        <strain evidence="3 4">CBS 166.37</strain>
    </source>
</reference>
<feature type="transmembrane region" description="Helical" evidence="1">
    <location>
        <begin position="35"/>
        <end position="55"/>
    </location>
</feature>
<dbReference type="Proteomes" id="UP000308652">
    <property type="component" value="Unassembled WGS sequence"/>
</dbReference>
<dbReference type="InterPro" id="IPR045340">
    <property type="entry name" value="DUF6533"/>
</dbReference>
<keyword evidence="4" id="KW-1185">Reference proteome</keyword>
<dbReference type="AlphaFoldDB" id="A0A5C3LHH3"/>
<proteinExistence type="predicted"/>
<dbReference type="STRING" id="68775.A0A5C3LHH3"/>
<accession>A0A5C3LHH3</accession>
<dbReference type="Pfam" id="PF20151">
    <property type="entry name" value="DUF6533"/>
    <property type="match status" value="1"/>
</dbReference>